<dbReference type="PANTHER" id="PTHR40043">
    <property type="entry name" value="UPF0719 INNER MEMBRANE PROTEIN YJFL"/>
    <property type="match status" value="1"/>
</dbReference>
<comment type="similarity">
    <text evidence="2">Belongs to the UPF0719 family.</text>
</comment>
<evidence type="ECO:0000313" key="9">
    <source>
        <dbReference type="Proteomes" id="UP000036471"/>
    </source>
</evidence>
<feature type="transmembrane region" description="Helical" evidence="7">
    <location>
        <begin position="44"/>
        <end position="64"/>
    </location>
</feature>
<dbReference type="Proteomes" id="UP000036471">
    <property type="component" value="Unassembled WGS sequence"/>
</dbReference>
<reference evidence="8 9" key="1">
    <citation type="submission" date="2014-11" db="EMBL/GenBank/DDBJ databases">
        <title>Comparative genomics of Methylobacterium species.</title>
        <authorList>
            <person name="Chaudhry V."/>
            <person name="Patil P.B."/>
        </authorList>
    </citation>
    <scope>NUCLEOTIDE SEQUENCE [LARGE SCALE GENOMIC DNA]</scope>
    <source>
        <strain evidence="8 9">SE3.6</strain>
    </source>
</reference>
<evidence type="ECO:0000256" key="1">
    <source>
        <dbReference type="ARBA" id="ARBA00004651"/>
    </source>
</evidence>
<evidence type="ECO:0000256" key="7">
    <source>
        <dbReference type="SAM" id="Phobius"/>
    </source>
</evidence>
<dbReference type="InterPro" id="IPR007140">
    <property type="entry name" value="DUF350"/>
</dbReference>
<accession>A0ABR5H5Y1</accession>
<comment type="caution">
    <text evidence="8">The sequence shown here is derived from an EMBL/GenBank/DDBJ whole genome shotgun (WGS) entry which is preliminary data.</text>
</comment>
<evidence type="ECO:0000256" key="6">
    <source>
        <dbReference type="ARBA" id="ARBA00023136"/>
    </source>
</evidence>
<dbReference type="PANTHER" id="PTHR40043:SF1">
    <property type="entry name" value="UPF0719 INNER MEMBRANE PROTEIN YJFL"/>
    <property type="match status" value="1"/>
</dbReference>
<keyword evidence="6 7" id="KW-0472">Membrane</keyword>
<dbReference type="EMBL" id="JTHG01000186">
    <property type="protein sequence ID" value="KMO19628.1"/>
    <property type="molecule type" value="Genomic_DNA"/>
</dbReference>
<organism evidence="8 9">
    <name type="scientific">Methylobacterium indicum</name>
    <dbReference type="NCBI Taxonomy" id="1775910"/>
    <lineage>
        <taxon>Bacteria</taxon>
        <taxon>Pseudomonadati</taxon>
        <taxon>Pseudomonadota</taxon>
        <taxon>Alphaproteobacteria</taxon>
        <taxon>Hyphomicrobiales</taxon>
        <taxon>Methylobacteriaceae</taxon>
        <taxon>Methylobacterium</taxon>
    </lineage>
</organism>
<sequence length="132" mass="13897">MTSIAGLPDFLLYLGMAALLTGLYLVVYTFATAHNELALIRRDVTAASVSLGGSLVGFALPLAVAIYNARSVLDCLVWGLVALVVQVGIYWLVRLVLPDLSRRIEEDRMAAAVLLGAASLAGGVVNAASMTY</sequence>
<keyword evidence="9" id="KW-1185">Reference proteome</keyword>
<dbReference type="Pfam" id="PF03994">
    <property type="entry name" value="DUF350"/>
    <property type="match status" value="1"/>
</dbReference>
<feature type="transmembrane region" description="Helical" evidence="7">
    <location>
        <begin position="12"/>
        <end position="32"/>
    </location>
</feature>
<feature type="transmembrane region" description="Helical" evidence="7">
    <location>
        <begin position="109"/>
        <end position="129"/>
    </location>
</feature>
<comment type="subcellular location">
    <subcellularLocation>
        <location evidence="1">Cell membrane</location>
        <topology evidence="1">Multi-pass membrane protein</topology>
    </subcellularLocation>
</comment>
<gene>
    <name evidence="8" type="ORF">QR79_19470</name>
</gene>
<protein>
    <submittedName>
        <fullName evidence="8">Membrane protein</fullName>
    </submittedName>
</protein>
<evidence type="ECO:0000256" key="2">
    <source>
        <dbReference type="ARBA" id="ARBA00005779"/>
    </source>
</evidence>
<name>A0ABR5H5Y1_9HYPH</name>
<evidence type="ECO:0000256" key="5">
    <source>
        <dbReference type="ARBA" id="ARBA00022989"/>
    </source>
</evidence>
<feature type="transmembrane region" description="Helical" evidence="7">
    <location>
        <begin position="76"/>
        <end position="97"/>
    </location>
</feature>
<evidence type="ECO:0000256" key="4">
    <source>
        <dbReference type="ARBA" id="ARBA00022692"/>
    </source>
</evidence>
<keyword evidence="4 7" id="KW-0812">Transmembrane</keyword>
<evidence type="ECO:0000256" key="3">
    <source>
        <dbReference type="ARBA" id="ARBA00022475"/>
    </source>
</evidence>
<proteinExistence type="inferred from homology"/>
<keyword evidence="3" id="KW-1003">Cell membrane</keyword>
<keyword evidence="5 7" id="KW-1133">Transmembrane helix</keyword>
<dbReference type="RefSeq" id="WP_048426206.1">
    <property type="nucleotide sequence ID" value="NZ_JTHF01000029.1"/>
</dbReference>
<evidence type="ECO:0000313" key="8">
    <source>
        <dbReference type="EMBL" id="KMO19628.1"/>
    </source>
</evidence>